<protein>
    <submittedName>
        <fullName evidence="1">Low copy number virion structural protein</fullName>
    </submittedName>
</protein>
<dbReference type="RefSeq" id="WP_274338694.1">
    <property type="nucleotide sequence ID" value="NZ_CP118109.1"/>
</dbReference>
<sequence length="480" mass="56633">MEYRFEINDIVFESDQPITGELQQVEGIQSHDVFAEEIAYADYEKTPLQFKMVTNADQQVRITIPYSKRMSDTDAAHSVICFHDQISNWRLVETTCDQDKRIIQATLSGRNLIIGLFINEYFYSEYTQYMADEFPTWTTLRGKKFSLGQRFLNYFGMQFERGLGDLKDIRRQRFIDTLDPNMMDWVYVYPIPKISSIDSLTIYDQEDADLRKPVPILSSLKEFFYNMEQKGVIIDYESRVMYSIRRYETILGVVENIDNRQGFRSTPAPHLIWNAFDEFGLLVGVKRLTLERNAEYRERIKDAFRYPANNSELGLTHALGRELGLIRRFVWKNDTKNLYIKGSGLDHRTIRVDGQKIESNMYAVDRFGNIMVQAFREGKEHTVSIIKDVFKHQLYDKQDEELYKMMFGEDGQATDKLINWVNYINEVAPVMWGKFNWDEGYWDTISRDLTGIGYLPNIWDSDIKVWDDYTFRLDLAKEKF</sequence>
<geneLocation type="plasmid" evidence="1 2">
    <name>unnamed1</name>
</geneLocation>
<gene>
    <name evidence="1" type="ORF">PUW25_26380</name>
</gene>
<reference evidence="1 2" key="1">
    <citation type="submission" date="2023-02" db="EMBL/GenBank/DDBJ databases">
        <title>Pathogen: clinical or host-associated sample.</title>
        <authorList>
            <person name="Hergert J."/>
            <person name="Casey R."/>
            <person name="Wagner J."/>
            <person name="Young E.L."/>
            <person name="Oakeson K.F."/>
        </authorList>
    </citation>
    <scope>NUCLEOTIDE SEQUENCE [LARGE SCALE GENOMIC DNA]</scope>
    <source>
        <strain evidence="1 2">2022CK-00829</strain>
        <plasmid evidence="1 2">unnamed1</plasmid>
    </source>
</reference>
<evidence type="ECO:0000313" key="2">
    <source>
        <dbReference type="Proteomes" id="UP001221519"/>
    </source>
</evidence>
<dbReference type="EMBL" id="CP118109">
    <property type="protein sequence ID" value="WDI05100.1"/>
    <property type="molecule type" value="Genomic_DNA"/>
</dbReference>
<keyword evidence="2" id="KW-1185">Reference proteome</keyword>
<accession>A0ABY7XN76</accession>
<evidence type="ECO:0000313" key="1">
    <source>
        <dbReference type="EMBL" id="WDI05100.1"/>
    </source>
</evidence>
<proteinExistence type="predicted"/>
<dbReference type="Proteomes" id="UP001221519">
    <property type="component" value="Plasmid unnamed1"/>
</dbReference>
<keyword evidence="1" id="KW-0614">Plasmid</keyword>
<name>A0ABY7XN76_9BACL</name>
<organism evidence="1 2">
    <name type="scientific">Paenibacillus urinalis</name>
    <dbReference type="NCBI Taxonomy" id="521520"/>
    <lineage>
        <taxon>Bacteria</taxon>
        <taxon>Bacillati</taxon>
        <taxon>Bacillota</taxon>
        <taxon>Bacilli</taxon>
        <taxon>Bacillales</taxon>
        <taxon>Paenibacillaceae</taxon>
        <taxon>Paenibacillus</taxon>
    </lineage>
</organism>